<feature type="transmembrane region" description="Helical" evidence="1">
    <location>
        <begin position="32"/>
        <end position="54"/>
    </location>
</feature>
<evidence type="ECO:0000313" key="3">
    <source>
        <dbReference type="EMBL" id="CEA09013.1"/>
    </source>
</evidence>
<feature type="transmembrane region" description="Helical" evidence="1">
    <location>
        <begin position="66"/>
        <end position="87"/>
    </location>
</feature>
<feature type="signal peptide" evidence="2">
    <location>
        <begin position="1"/>
        <end position="17"/>
    </location>
</feature>
<dbReference type="EMBL" id="LN483071">
    <property type="protein sequence ID" value="CEA09013.1"/>
    <property type="molecule type" value="Genomic_DNA"/>
</dbReference>
<proteinExistence type="predicted"/>
<evidence type="ECO:0000256" key="2">
    <source>
        <dbReference type="SAM" id="SignalP"/>
    </source>
</evidence>
<feature type="chain" id="PRO_5001742351" description="Integral membrane protein" evidence="2">
    <location>
        <begin position="18"/>
        <end position="229"/>
    </location>
</feature>
<evidence type="ECO:0000256" key="1">
    <source>
        <dbReference type="SAM" id="Phobius"/>
    </source>
</evidence>
<dbReference type="PATRIC" id="fig|1461584.3.peg.2351"/>
<organism evidence="3">
    <name type="scientific">Arthrobacter saudimassiliensis</name>
    <dbReference type="NCBI Taxonomy" id="1461584"/>
    <lineage>
        <taxon>Bacteria</taxon>
        <taxon>Bacillati</taxon>
        <taxon>Actinomycetota</taxon>
        <taxon>Actinomycetes</taxon>
        <taxon>Micrococcales</taxon>
        <taxon>Micrococcaceae</taxon>
        <taxon>Arthrobacter</taxon>
    </lineage>
</organism>
<keyword evidence="1" id="KW-0812">Transmembrane</keyword>
<protein>
    <recommendedName>
        <fullName evidence="4">Integral membrane protein</fullName>
    </recommendedName>
</protein>
<feature type="transmembrane region" description="Helical" evidence="1">
    <location>
        <begin position="148"/>
        <end position="165"/>
    </location>
</feature>
<gene>
    <name evidence="3" type="ORF">BN1051_02376</name>
</gene>
<keyword evidence="1" id="KW-0472">Membrane</keyword>
<dbReference type="AlphaFoldDB" id="A0A078MP34"/>
<accession>A0A078MP34</accession>
<keyword evidence="2" id="KW-0732">Signal</keyword>
<name>A0A078MP34_9MICC</name>
<sequence length="229" mass="22748">MHARTLGLLRGWSAAFAATAVAASAHVLAGGAIGTPAILLLSLALSGLVSCAVAGRSLSLPRLTAAVAASQGVFHLLFSVGGAGAYAPGAGQQAAVPGSGSAALAAAGSGGSMDLLETAAGRGGHAHHAASFAAASGDIPSGLPAGGALMWAGHLAAALITIVLIRHGEATARRLAEAVRLRITAYLPLFHQPAVRYVRVPVLTDFLSPLHRLGAPLRAMRRRGPPLPA</sequence>
<keyword evidence="1" id="KW-1133">Transmembrane helix</keyword>
<reference evidence="3" key="1">
    <citation type="submission" date="2014-07" db="EMBL/GenBank/DDBJ databases">
        <authorList>
            <person name="Urmite Genomes Urmite Genomes"/>
        </authorList>
    </citation>
    <scope>NUCLEOTIDE SEQUENCE</scope>
    <source>
        <strain evidence="3">11W110_air</strain>
    </source>
</reference>
<evidence type="ECO:0008006" key="4">
    <source>
        <dbReference type="Google" id="ProtNLM"/>
    </source>
</evidence>